<evidence type="ECO:0000256" key="2">
    <source>
        <dbReference type="ARBA" id="ARBA00022448"/>
    </source>
</evidence>
<feature type="transmembrane region" description="Helical" evidence="7">
    <location>
        <begin position="129"/>
        <end position="148"/>
    </location>
</feature>
<evidence type="ECO:0000256" key="3">
    <source>
        <dbReference type="ARBA" id="ARBA00022692"/>
    </source>
</evidence>
<evidence type="ECO:0000256" key="7">
    <source>
        <dbReference type="SAM" id="Phobius"/>
    </source>
</evidence>
<feature type="transmembrane region" description="Helical" evidence="7">
    <location>
        <begin position="155"/>
        <end position="174"/>
    </location>
</feature>
<feature type="transmembrane region" description="Helical" evidence="7">
    <location>
        <begin position="454"/>
        <end position="475"/>
    </location>
</feature>
<keyword evidence="4 7" id="KW-1133">Transmembrane helix</keyword>
<keyword evidence="9" id="KW-1185">Reference proteome</keyword>
<dbReference type="SUPFAM" id="SSF103473">
    <property type="entry name" value="MFS general substrate transporter"/>
    <property type="match status" value="1"/>
</dbReference>
<name>A0A1G4IYP9_9SACH</name>
<evidence type="ECO:0000313" key="8">
    <source>
        <dbReference type="EMBL" id="SCU82222.1"/>
    </source>
</evidence>
<feature type="transmembrane region" description="Helical" evidence="7">
    <location>
        <begin position="180"/>
        <end position="203"/>
    </location>
</feature>
<feature type="transmembrane region" description="Helical" evidence="7">
    <location>
        <begin position="394"/>
        <end position="414"/>
    </location>
</feature>
<dbReference type="AlphaFoldDB" id="A0A1G4IYP9"/>
<comment type="subcellular location">
    <subcellularLocation>
        <location evidence="1">Membrane</location>
        <topology evidence="1">Multi-pass membrane protein</topology>
    </subcellularLocation>
</comment>
<keyword evidence="2" id="KW-0813">Transport</keyword>
<dbReference type="EMBL" id="LT598479">
    <property type="protein sequence ID" value="SCU82222.1"/>
    <property type="molecule type" value="Genomic_DNA"/>
</dbReference>
<dbReference type="GO" id="GO:0022857">
    <property type="term" value="F:transmembrane transporter activity"/>
    <property type="evidence" value="ECO:0007669"/>
    <property type="project" value="InterPro"/>
</dbReference>
<comment type="similarity">
    <text evidence="6">Belongs to the major facilitator superfamily. Allantoate permease family.</text>
</comment>
<dbReference type="FunFam" id="1.20.1250.20:FF:000064">
    <property type="entry name" value="MFS allantoate transporter"/>
    <property type="match status" value="1"/>
</dbReference>
<keyword evidence="3 7" id="KW-0812">Transmembrane</keyword>
<feature type="transmembrane region" description="Helical" evidence="7">
    <location>
        <begin position="321"/>
        <end position="338"/>
    </location>
</feature>
<evidence type="ECO:0000256" key="4">
    <source>
        <dbReference type="ARBA" id="ARBA00022989"/>
    </source>
</evidence>
<evidence type="ECO:0000256" key="5">
    <source>
        <dbReference type="ARBA" id="ARBA00023136"/>
    </source>
</evidence>
<dbReference type="OrthoDB" id="6730379at2759"/>
<dbReference type="GO" id="GO:0016020">
    <property type="term" value="C:membrane"/>
    <property type="evidence" value="ECO:0007669"/>
    <property type="project" value="UniProtKB-SubCell"/>
</dbReference>
<dbReference type="PANTHER" id="PTHR43791:SF1">
    <property type="entry name" value="ALLANTOATE PERMEASE"/>
    <property type="match status" value="1"/>
</dbReference>
<feature type="transmembrane region" description="Helical" evidence="7">
    <location>
        <begin position="253"/>
        <end position="273"/>
    </location>
</feature>
<feature type="transmembrane region" description="Helical" evidence="7">
    <location>
        <begin position="487"/>
        <end position="506"/>
    </location>
</feature>
<keyword evidence="5 7" id="KW-0472">Membrane</keyword>
<feature type="transmembrane region" description="Helical" evidence="7">
    <location>
        <begin position="215"/>
        <end position="241"/>
    </location>
</feature>
<protein>
    <submittedName>
        <fullName evidence="8">LAME_0C00210g1_1</fullName>
    </submittedName>
</protein>
<dbReference type="Gene3D" id="1.20.1250.20">
    <property type="entry name" value="MFS general substrate transporter like domains"/>
    <property type="match status" value="2"/>
</dbReference>
<feature type="transmembrane region" description="Helical" evidence="7">
    <location>
        <begin position="88"/>
        <end position="117"/>
    </location>
</feature>
<evidence type="ECO:0000313" key="9">
    <source>
        <dbReference type="Proteomes" id="UP000191144"/>
    </source>
</evidence>
<proteinExistence type="inferred from homology"/>
<evidence type="ECO:0000256" key="1">
    <source>
        <dbReference type="ARBA" id="ARBA00004141"/>
    </source>
</evidence>
<feature type="transmembrane region" description="Helical" evidence="7">
    <location>
        <begin position="420"/>
        <end position="442"/>
    </location>
</feature>
<dbReference type="PANTHER" id="PTHR43791">
    <property type="entry name" value="PERMEASE-RELATED"/>
    <property type="match status" value="1"/>
</dbReference>
<dbReference type="Proteomes" id="UP000191144">
    <property type="component" value="Chromosome C"/>
</dbReference>
<feature type="transmembrane region" description="Helical" evidence="7">
    <location>
        <begin position="358"/>
        <end position="382"/>
    </location>
</feature>
<sequence>MDKQPKEPVKTSIADTIDNEAGSLSELNCVFSTQQHGEKIVVTTIMSPNGKETEITADFDDAMKLGVQAMDIEPTPEESRRLVRKIDLCMFPLMSLVYAIQFMDKTTIGTAAIMGLITDLKMTGDDYSWAGSAFYFGYLGGLFVLPPLLQKTQYFMKFLCSIIMLWGLILALHSAPSVNYASFIVLRCLLGFFESSVTPAFTIITSQYWKKEEQFLRICIWFGFNGLGAMWGSSMAYGLYIRAGTYSISAWKIVFLSTGCITIFAGVLMMLHLPDSPLKAWFLTKHEKLVLTQRIRGNQQGFGNHHIKKHQIREALIDPRTWLYFLYCIAANIPNGALTNFQSILFKSDFGYTTKKTLLVSTGIAAVEWGGLPLLGFASYYCSKKQVKYLESRLIWSIISLLITFMGMCMLAFANDSKNARLAGLALNYISPLAFICVLANISANTLGYTKKWTVSSTTLIGYAAANLAGPHTFISSQAPHYTGAKVALVVCYGACIVIIAALYVLNANENKRRDKLALENPPQSDMKNIEFADLTDFENPYFRYTL</sequence>
<organism evidence="8 9">
    <name type="scientific">Lachancea meyersii CBS 8951</name>
    <dbReference type="NCBI Taxonomy" id="1266667"/>
    <lineage>
        <taxon>Eukaryota</taxon>
        <taxon>Fungi</taxon>
        <taxon>Dikarya</taxon>
        <taxon>Ascomycota</taxon>
        <taxon>Saccharomycotina</taxon>
        <taxon>Saccharomycetes</taxon>
        <taxon>Saccharomycetales</taxon>
        <taxon>Saccharomycetaceae</taxon>
        <taxon>Lachancea</taxon>
    </lineage>
</organism>
<evidence type="ECO:0000256" key="6">
    <source>
        <dbReference type="ARBA" id="ARBA00037968"/>
    </source>
</evidence>
<reference evidence="9" key="1">
    <citation type="submission" date="2016-03" db="EMBL/GenBank/DDBJ databases">
        <authorList>
            <person name="Devillers Hugo."/>
        </authorList>
    </citation>
    <scope>NUCLEOTIDE SEQUENCE [LARGE SCALE GENOMIC DNA]</scope>
</reference>
<dbReference type="InterPro" id="IPR011701">
    <property type="entry name" value="MFS"/>
</dbReference>
<accession>A0A1G4IYP9</accession>
<dbReference type="InterPro" id="IPR036259">
    <property type="entry name" value="MFS_trans_sf"/>
</dbReference>
<dbReference type="Pfam" id="PF07690">
    <property type="entry name" value="MFS_1"/>
    <property type="match status" value="1"/>
</dbReference>
<gene>
    <name evidence="8" type="ORF">LAME_0C00210G</name>
</gene>